<feature type="signal peptide" evidence="1">
    <location>
        <begin position="1"/>
        <end position="23"/>
    </location>
</feature>
<name>A0A6N4SVL9_CYTH3</name>
<organism evidence="2 3">
    <name type="scientific">Cytophaga hutchinsonii (strain ATCC 33406 / DSM 1761 / CIP 103989 / NBRC 15051 / NCIMB 9469 / D465)</name>
    <dbReference type="NCBI Taxonomy" id="269798"/>
    <lineage>
        <taxon>Bacteria</taxon>
        <taxon>Pseudomonadati</taxon>
        <taxon>Bacteroidota</taxon>
        <taxon>Cytophagia</taxon>
        <taxon>Cytophagales</taxon>
        <taxon>Cytophagaceae</taxon>
        <taxon>Cytophaga</taxon>
    </lineage>
</organism>
<evidence type="ECO:0000256" key="1">
    <source>
        <dbReference type="SAM" id="SignalP"/>
    </source>
</evidence>
<accession>A0A6N4SVL9</accession>
<gene>
    <name evidence="2" type="ordered locus">CHU_3323</name>
</gene>
<protein>
    <submittedName>
        <fullName evidence="2">Uncharacterized protein</fullName>
    </submittedName>
</protein>
<dbReference type="AlphaFoldDB" id="A0A6N4SVL9"/>
<proteinExistence type="predicted"/>
<evidence type="ECO:0000313" key="2">
    <source>
        <dbReference type="EMBL" id="ABG60562.1"/>
    </source>
</evidence>
<sequence>MNMKKFISILCILLLLIATSNLAVNIHFCGGAVSSIDFFGKSTGCGSCETKGSSINAESCCKNIAAIIHTDDTTTSGFSFQTAQQSAIALPVTFTYTSQISYASEILTGSVTCNAPPHLSAQPYYILYRSLII</sequence>
<dbReference type="KEGG" id="chu:CHU_3323"/>
<keyword evidence="3" id="KW-1185">Reference proteome</keyword>
<reference evidence="2 3" key="1">
    <citation type="journal article" date="2007" name="Appl. Environ. Microbiol.">
        <title>Genome sequence of the cellulolytic gliding bacterium Cytophaga hutchinsonii.</title>
        <authorList>
            <person name="Xie G."/>
            <person name="Bruce D.C."/>
            <person name="Challacombe J.F."/>
            <person name="Chertkov O."/>
            <person name="Detter J.C."/>
            <person name="Gilna P."/>
            <person name="Han C.S."/>
            <person name="Lucas S."/>
            <person name="Misra M."/>
            <person name="Myers G.L."/>
            <person name="Richardson P."/>
            <person name="Tapia R."/>
            <person name="Thayer N."/>
            <person name="Thompson L.S."/>
            <person name="Brettin T.S."/>
            <person name="Henrissat B."/>
            <person name="Wilson D.B."/>
            <person name="McBride M.J."/>
        </authorList>
    </citation>
    <scope>NUCLEOTIDE SEQUENCE [LARGE SCALE GENOMIC DNA]</scope>
    <source>
        <strain evidence="3">ATCC 33406 / DSM 1761 / CIP 103989 / NBRC 15051 / NCIMB 9469 / D465</strain>
    </source>
</reference>
<evidence type="ECO:0000313" key="3">
    <source>
        <dbReference type="Proteomes" id="UP000001822"/>
    </source>
</evidence>
<dbReference type="InterPro" id="IPR058512">
    <property type="entry name" value="DUF8199"/>
</dbReference>
<dbReference type="NCBIfam" id="NF047658">
    <property type="entry name" value="HYC_CC_PP"/>
    <property type="match status" value="1"/>
</dbReference>
<dbReference type="Pfam" id="PF26622">
    <property type="entry name" value="DUF8199"/>
    <property type="match status" value="1"/>
</dbReference>
<keyword evidence="1" id="KW-0732">Signal</keyword>
<dbReference type="InterPro" id="IPR058060">
    <property type="entry name" value="HYC_CC_PP"/>
</dbReference>
<dbReference type="Proteomes" id="UP000001822">
    <property type="component" value="Chromosome"/>
</dbReference>
<feature type="chain" id="PRO_5027086327" evidence="1">
    <location>
        <begin position="24"/>
        <end position="133"/>
    </location>
</feature>
<dbReference type="EMBL" id="CP000383">
    <property type="protein sequence ID" value="ABG60562.1"/>
    <property type="molecule type" value="Genomic_DNA"/>
</dbReference>